<organism evidence="1 2">
    <name type="scientific">Segatella copri</name>
    <dbReference type="NCBI Taxonomy" id="165179"/>
    <lineage>
        <taxon>Bacteria</taxon>
        <taxon>Pseudomonadati</taxon>
        <taxon>Bacteroidota</taxon>
        <taxon>Bacteroidia</taxon>
        <taxon>Bacteroidales</taxon>
        <taxon>Prevotellaceae</taxon>
        <taxon>Segatella</taxon>
    </lineage>
</organism>
<dbReference type="EMBL" id="VZBQ01000093">
    <property type="protein sequence ID" value="MQN89853.1"/>
    <property type="molecule type" value="Genomic_DNA"/>
</dbReference>
<dbReference type="RefSeq" id="WP_153113394.1">
    <property type="nucleotide sequence ID" value="NZ_DAWCWE010000074.1"/>
</dbReference>
<proteinExistence type="predicted"/>
<protein>
    <submittedName>
        <fullName evidence="1">Uncharacterized protein</fullName>
    </submittedName>
</protein>
<evidence type="ECO:0000313" key="2">
    <source>
        <dbReference type="Proteomes" id="UP000420635"/>
    </source>
</evidence>
<comment type="caution">
    <text evidence="1">The sequence shown here is derived from an EMBL/GenBank/DDBJ whole genome shotgun (WGS) entry which is preliminary data.</text>
</comment>
<sequence length="420" mass="49017">MKQLILLFAFLFSSICVSSQHLNFSGIPITGTISQFQSKLLTKGIKLNREKSQNAPLGQRIFKGMFHGYYSEITVFYNRNSKNVYKVEAVIESKKKEVIQKILDKSIRLIENKYIFEAKHELNDGSNLHYNYFIFPTPIGSSCIGSIKVEPSYTYYVPNDAEPFKEFQLASFIITFKYEDSLNSSLNKPSETEPYASRSLLCGKSENFDNFLRWADNYLKNECYDQCLLYLTWVLDYYKYGCAPQNASVNEKLLDNAILALKKRLIGQVKTAYSNEYTNVYRVVDNNGKFKCIEFGVNSNMYQVKLSSYDIARHIHIFEILQKMYSQKQSQLKGMKLSEYWNENINMSIPALIGEEQLKNGFGDIKWKECNLSMRFTHFKNELRIEVLADSYKDIFLFCNNQEINSYLEFLKSIKRKENF</sequence>
<dbReference type="AlphaFoldDB" id="A0A646HI84"/>
<reference evidence="2" key="1">
    <citation type="submission" date="2019-09" db="EMBL/GenBank/DDBJ databases">
        <title>Distinct polysaccharide growth profiles of human intestinal Prevotella copri isolates.</title>
        <authorList>
            <person name="Fehlner-Peach H."/>
            <person name="Magnabosco C."/>
            <person name="Raghavan V."/>
            <person name="Scher J.U."/>
            <person name="Tett A."/>
            <person name="Cox L.M."/>
            <person name="Gottsegen C."/>
            <person name="Watters A."/>
            <person name="Wiltshire- Gordon J.D."/>
            <person name="Segata N."/>
            <person name="Bonneau R."/>
            <person name="Littman D.R."/>
        </authorList>
    </citation>
    <scope>NUCLEOTIDE SEQUENCE [LARGE SCALE GENOMIC DNA]</scope>
    <source>
        <strain evidence="2">iP54</strain>
    </source>
</reference>
<name>A0A646HI84_9BACT</name>
<evidence type="ECO:0000313" key="1">
    <source>
        <dbReference type="EMBL" id="MQN89853.1"/>
    </source>
</evidence>
<dbReference type="Proteomes" id="UP000420635">
    <property type="component" value="Unassembled WGS sequence"/>
</dbReference>
<gene>
    <name evidence="1" type="ORF">F7D59_08330</name>
</gene>
<accession>A0A646HI84</accession>